<accession>A0A1T4NW59</accession>
<dbReference type="InterPro" id="IPR009019">
    <property type="entry name" value="KH_sf_prok-type"/>
</dbReference>
<dbReference type="Gene3D" id="3.30.70.580">
    <property type="entry name" value="Pseudouridine synthase I, catalytic domain, N-terminal subdomain"/>
    <property type="match status" value="1"/>
</dbReference>
<keyword evidence="1 3" id="KW-0694">RNA-binding</keyword>
<dbReference type="InterPro" id="IPR004044">
    <property type="entry name" value="KH_dom_type_2"/>
</dbReference>
<evidence type="ECO:0000256" key="1">
    <source>
        <dbReference type="ARBA" id="ARBA00022884"/>
    </source>
</evidence>
<evidence type="ECO:0000259" key="4">
    <source>
        <dbReference type="Pfam" id="PF07650"/>
    </source>
</evidence>
<dbReference type="AlphaFoldDB" id="A0A1T4NW59"/>
<sequence length="284" mass="33106">MIDLRILEKSSKWGYMFYISYRGDKFQAFDEIGGKITVKGEFRRVMNSLGFTWAKGVQQGGRTDAKVNGEDNILYVSSNYNGDFKEFIDKFNEEMKGKIFIKKVLKTLPNLSFPEMISAREYVYAYKKKRITRSEEEIIKLTEELSGTYDVSRFTDKKGLELKEHIRTVKITYENGRLRFLGDSFMPKQVRITSAYILTDSYEPLPGKYLTLEKIYLKDELGENIIETVENIGEENVVKIEATRNKKMYIFYVKKEDKGTLIGKNGKNIKVLRKKYGNILIKEI</sequence>
<dbReference type="GO" id="GO:0009982">
    <property type="term" value="F:pseudouridine synthase activity"/>
    <property type="evidence" value="ECO:0007669"/>
    <property type="project" value="InterPro"/>
</dbReference>
<keyword evidence="6" id="KW-1185">Reference proteome</keyword>
<keyword evidence="2" id="KW-0413">Isomerase</keyword>
<protein>
    <submittedName>
        <fullName evidence="5">tRNA pseudouridine(38-40) synthase</fullName>
    </submittedName>
</protein>
<dbReference type="Proteomes" id="UP000191153">
    <property type="component" value="Unassembled WGS sequence"/>
</dbReference>
<evidence type="ECO:0000313" key="6">
    <source>
        <dbReference type="Proteomes" id="UP000191153"/>
    </source>
</evidence>
<dbReference type="GO" id="GO:0003723">
    <property type="term" value="F:RNA binding"/>
    <property type="evidence" value="ECO:0007669"/>
    <property type="project" value="UniProtKB-UniRule"/>
</dbReference>
<dbReference type="GO" id="GO:0001522">
    <property type="term" value="P:pseudouridine synthesis"/>
    <property type="evidence" value="ECO:0007669"/>
    <property type="project" value="InterPro"/>
</dbReference>
<organism evidence="5 6">
    <name type="scientific">Cetobacterium ceti</name>
    <dbReference type="NCBI Taxonomy" id="180163"/>
    <lineage>
        <taxon>Bacteria</taxon>
        <taxon>Fusobacteriati</taxon>
        <taxon>Fusobacteriota</taxon>
        <taxon>Fusobacteriia</taxon>
        <taxon>Fusobacteriales</taxon>
        <taxon>Fusobacteriaceae</taxon>
        <taxon>Cetobacterium</taxon>
    </lineage>
</organism>
<dbReference type="SUPFAM" id="SSF54814">
    <property type="entry name" value="Prokaryotic type KH domain (KH-domain type II)"/>
    <property type="match status" value="1"/>
</dbReference>
<dbReference type="RefSeq" id="WP_234977904.1">
    <property type="nucleotide sequence ID" value="NZ_FUWX01000012.1"/>
</dbReference>
<evidence type="ECO:0000313" key="5">
    <source>
        <dbReference type="EMBL" id="SJZ83008.1"/>
    </source>
</evidence>
<name>A0A1T4NW59_9FUSO</name>
<dbReference type="InterPro" id="IPR015946">
    <property type="entry name" value="KH_dom-like_a/b"/>
</dbReference>
<dbReference type="Pfam" id="PF07650">
    <property type="entry name" value="KH_2"/>
    <property type="match status" value="1"/>
</dbReference>
<dbReference type="GO" id="GO:0140098">
    <property type="term" value="F:catalytic activity, acting on RNA"/>
    <property type="evidence" value="ECO:0007669"/>
    <property type="project" value="UniProtKB-ARBA"/>
</dbReference>
<dbReference type="STRING" id="180163.SAMN02745174_01663"/>
<proteinExistence type="predicted"/>
<dbReference type="EMBL" id="FUWX01000012">
    <property type="protein sequence ID" value="SJZ83008.1"/>
    <property type="molecule type" value="Genomic_DNA"/>
</dbReference>
<evidence type="ECO:0000256" key="3">
    <source>
        <dbReference type="PROSITE-ProRule" id="PRU00117"/>
    </source>
</evidence>
<dbReference type="PROSITE" id="PS50084">
    <property type="entry name" value="KH_TYPE_1"/>
    <property type="match status" value="1"/>
</dbReference>
<dbReference type="InterPro" id="IPR020094">
    <property type="entry name" value="TruA/RsuA/RluB/E/F_N"/>
</dbReference>
<dbReference type="SUPFAM" id="SSF55120">
    <property type="entry name" value="Pseudouridine synthase"/>
    <property type="match status" value="1"/>
</dbReference>
<dbReference type="InterPro" id="IPR020103">
    <property type="entry name" value="PsdUridine_synth_cat_dom_sf"/>
</dbReference>
<dbReference type="Gene3D" id="3.30.300.20">
    <property type="match status" value="1"/>
</dbReference>
<gene>
    <name evidence="5" type="ORF">SAMN02745174_01663</name>
</gene>
<evidence type="ECO:0000256" key="2">
    <source>
        <dbReference type="ARBA" id="ARBA00023235"/>
    </source>
</evidence>
<feature type="domain" description="KH type-2" evidence="4">
    <location>
        <begin position="232"/>
        <end position="280"/>
    </location>
</feature>
<reference evidence="5 6" key="1">
    <citation type="submission" date="2017-02" db="EMBL/GenBank/DDBJ databases">
        <authorList>
            <person name="Peterson S.W."/>
        </authorList>
    </citation>
    <scope>NUCLEOTIDE SEQUENCE [LARGE SCALE GENOMIC DNA]</scope>
    <source>
        <strain evidence="5 6">ATCC 700028</strain>
    </source>
</reference>
<dbReference type="GO" id="GO:0006396">
    <property type="term" value="P:RNA processing"/>
    <property type="evidence" value="ECO:0007669"/>
    <property type="project" value="UniProtKB-ARBA"/>
</dbReference>